<comment type="subunit">
    <text evidence="11">The system is composed of three essential subunits: KdpA, KdpB and KdpC.</text>
</comment>
<gene>
    <name evidence="13" type="primary">kdpC_2</name>
    <name evidence="11" type="synonym">kdpC</name>
    <name evidence="13" type="ORF">LMG29542_01673</name>
</gene>
<accession>A0A6J5DGA3</accession>
<dbReference type="Proteomes" id="UP000494363">
    <property type="component" value="Unassembled WGS sequence"/>
</dbReference>
<keyword evidence="7 11" id="KW-0630">Potassium</keyword>
<evidence type="ECO:0000256" key="8">
    <source>
        <dbReference type="ARBA" id="ARBA00022989"/>
    </source>
</evidence>
<evidence type="ECO:0000256" key="1">
    <source>
        <dbReference type="ARBA" id="ARBA00022448"/>
    </source>
</evidence>
<evidence type="ECO:0000256" key="9">
    <source>
        <dbReference type="ARBA" id="ARBA00023065"/>
    </source>
</evidence>
<keyword evidence="2 11" id="KW-1003">Cell membrane</keyword>
<keyword evidence="14" id="KW-1185">Reference proteome</keyword>
<evidence type="ECO:0000313" key="13">
    <source>
        <dbReference type="EMBL" id="CAB3752075.1"/>
    </source>
</evidence>
<dbReference type="EMBL" id="CADIKH010000006">
    <property type="protein sequence ID" value="CAB3752075.1"/>
    <property type="molecule type" value="Genomic_DNA"/>
</dbReference>
<dbReference type="RefSeq" id="WP_175225982.1">
    <property type="nucleotide sequence ID" value="NZ_CADIKH010000006.1"/>
</dbReference>
<evidence type="ECO:0000256" key="4">
    <source>
        <dbReference type="ARBA" id="ARBA00022692"/>
    </source>
</evidence>
<dbReference type="InterPro" id="IPR003820">
    <property type="entry name" value="KdpC"/>
</dbReference>
<dbReference type="NCBIfam" id="NF001454">
    <property type="entry name" value="PRK00315.1"/>
    <property type="match status" value="1"/>
</dbReference>
<sequence>MSTISQSQPHSVPLLHGVARSAVASAVFFMLVTGLVYPLVTTGVAQLAMPARANGSIVERGGVPVGSLLIGQNVTQPRYFHPRPSATTGTDPAHPDQTIAQPYNAESSGASNLGPTSKSLIDQVKARAIAYRNENGLAPDAPVPVDAVTASGSGLDPDISLGNALLQAARVAQARRMSTHAMRALIAQNTTPRQFGVLGDARVDVLKLNLALDAAAAAANRPSQPASARETH</sequence>
<feature type="transmembrane region" description="Helical" evidence="11">
    <location>
        <begin position="21"/>
        <end position="40"/>
    </location>
</feature>
<dbReference type="PANTHER" id="PTHR30042">
    <property type="entry name" value="POTASSIUM-TRANSPORTING ATPASE C CHAIN"/>
    <property type="match status" value="1"/>
</dbReference>
<keyword evidence="9 11" id="KW-0406">Ion transport</keyword>
<keyword evidence="1 11" id="KW-0813">Transport</keyword>
<comment type="similarity">
    <text evidence="11">Belongs to the KdpC family.</text>
</comment>
<dbReference type="GO" id="GO:0005524">
    <property type="term" value="F:ATP binding"/>
    <property type="evidence" value="ECO:0007669"/>
    <property type="project" value="UniProtKB-UniRule"/>
</dbReference>
<comment type="subcellular location">
    <subcellularLocation>
        <location evidence="11">Cell membrane</location>
        <topology evidence="11">Single-pass membrane protein</topology>
    </subcellularLocation>
</comment>
<evidence type="ECO:0000256" key="5">
    <source>
        <dbReference type="ARBA" id="ARBA00022741"/>
    </source>
</evidence>
<evidence type="ECO:0000313" key="14">
    <source>
        <dbReference type="Proteomes" id="UP000494363"/>
    </source>
</evidence>
<evidence type="ECO:0000256" key="6">
    <source>
        <dbReference type="ARBA" id="ARBA00022840"/>
    </source>
</evidence>
<dbReference type="Pfam" id="PF02669">
    <property type="entry name" value="KdpC"/>
    <property type="match status" value="1"/>
</dbReference>
<evidence type="ECO:0000256" key="12">
    <source>
        <dbReference type="SAM" id="MobiDB-lite"/>
    </source>
</evidence>
<dbReference type="GO" id="GO:0005886">
    <property type="term" value="C:plasma membrane"/>
    <property type="evidence" value="ECO:0007669"/>
    <property type="project" value="UniProtKB-SubCell"/>
</dbReference>
<dbReference type="PIRSF" id="PIRSF001296">
    <property type="entry name" value="K_ATPase_KdpC"/>
    <property type="match status" value="1"/>
</dbReference>
<dbReference type="HAMAP" id="MF_00276">
    <property type="entry name" value="KdpC"/>
    <property type="match status" value="1"/>
</dbReference>
<keyword evidence="4 11" id="KW-0812">Transmembrane</keyword>
<evidence type="ECO:0000256" key="2">
    <source>
        <dbReference type="ARBA" id="ARBA00022475"/>
    </source>
</evidence>
<keyword evidence="3 11" id="KW-0633">Potassium transport</keyword>
<dbReference type="NCBIfam" id="TIGR00681">
    <property type="entry name" value="kdpC"/>
    <property type="match status" value="1"/>
</dbReference>
<organism evidence="13 14">
    <name type="scientific">Paraburkholderia humisilvae</name>
    <dbReference type="NCBI Taxonomy" id="627669"/>
    <lineage>
        <taxon>Bacteria</taxon>
        <taxon>Pseudomonadati</taxon>
        <taxon>Pseudomonadota</taxon>
        <taxon>Betaproteobacteria</taxon>
        <taxon>Burkholderiales</taxon>
        <taxon>Burkholderiaceae</taxon>
        <taxon>Paraburkholderia</taxon>
    </lineage>
</organism>
<keyword evidence="5 11" id="KW-0547">Nucleotide-binding</keyword>
<evidence type="ECO:0000256" key="11">
    <source>
        <dbReference type="HAMAP-Rule" id="MF_00276"/>
    </source>
</evidence>
<keyword evidence="6 11" id="KW-0067">ATP-binding</keyword>
<dbReference type="PANTHER" id="PTHR30042:SF2">
    <property type="entry name" value="POTASSIUM-TRANSPORTING ATPASE KDPC SUBUNIT"/>
    <property type="match status" value="1"/>
</dbReference>
<feature type="compositionally biased region" description="Polar residues" evidence="12">
    <location>
        <begin position="98"/>
        <end position="116"/>
    </location>
</feature>
<protein>
    <recommendedName>
        <fullName evidence="11">Potassium-transporting ATPase KdpC subunit</fullName>
    </recommendedName>
    <alternativeName>
        <fullName evidence="11">ATP phosphohydrolase [potassium-transporting] C chain</fullName>
    </alternativeName>
    <alternativeName>
        <fullName evidence="11">Potassium-binding and translocating subunit C</fullName>
    </alternativeName>
    <alternativeName>
        <fullName evidence="11">Potassium-translocating ATPase C chain</fullName>
    </alternativeName>
</protein>
<evidence type="ECO:0000256" key="3">
    <source>
        <dbReference type="ARBA" id="ARBA00022538"/>
    </source>
</evidence>
<evidence type="ECO:0000256" key="7">
    <source>
        <dbReference type="ARBA" id="ARBA00022958"/>
    </source>
</evidence>
<name>A0A6J5DGA3_9BURK</name>
<reference evidence="13 14" key="1">
    <citation type="submission" date="2020-04" db="EMBL/GenBank/DDBJ databases">
        <authorList>
            <person name="De Canck E."/>
        </authorList>
    </citation>
    <scope>NUCLEOTIDE SEQUENCE [LARGE SCALE GENOMIC DNA]</scope>
    <source>
        <strain evidence="13 14">LMG 29542</strain>
    </source>
</reference>
<evidence type="ECO:0000256" key="10">
    <source>
        <dbReference type="ARBA" id="ARBA00023136"/>
    </source>
</evidence>
<keyword evidence="10 11" id="KW-0472">Membrane</keyword>
<feature type="region of interest" description="Disordered" evidence="12">
    <location>
        <begin position="79"/>
        <end position="116"/>
    </location>
</feature>
<keyword evidence="8 11" id="KW-1133">Transmembrane helix</keyword>
<proteinExistence type="inferred from homology"/>
<comment type="function">
    <text evidence="11">Part of the high-affinity ATP-driven potassium transport (or Kdp) system, which catalyzes the hydrolysis of ATP coupled with the electrogenic transport of potassium into the cytoplasm. This subunit acts as a catalytic chaperone that increases the ATP-binding affinity of the ATP-hydrolyzing subunit KdpB by the formation of a transient KdpB/KdpC/ATP ternary complex.</text>
</comment>
<dbReference type="AlphaFoldDB" id="A0A6J5DGA3"/>
<dbReference type="GO" id="GO:0008556">
    <property type="term" value="F:P-type potassium transmembrane transporter activity"/>
    <property type="evidence" value="ECO:0007669"/>
    <property type="project" value="InterPro"/>
</dbReference>